<dbReference type="Proteomes" id="UP000507245">
    <property type="component" value="Unassembled WGS sequence"/>
</dbReference>
<evidence type="ECO:0000313" key="3">
    <source>
        <dbReference type="Proteomes" id="UP000507222"/>
    </source>
</evidence>
<protein>
    <submittedName>
        <fullName evidence="2">Uncharacterized protein</fullName>
    </submittedName>
</protein>
<sequence>MELRFMADRKYLGLPTVARKNKKLLFCTLKDRIWKKITGLEGWLLSKAMKEVLIKVVCQAKSTYSMSIFKLPIGGLRVLRERFIGKTGKHYVNISRKKGWVSGS</sequence>
<evidence type="ECO:0000313" key="1">
    <source>
        <dbReference type="EMBL" id="CAB4290227.1"/>
    </source>
</evidence>
<keyword evidence="4" id="KW-1185">Reference proteome</keyword>
<proteinExistence type="predicted"/>
<evidence type="ECO:0000313" key="2">
    <source>
        <dbReference type="EMBL" id="CAB4320567.1"/>
    </source>
</evidence>
<evidence type="ECO:0000313" key="4">
    <source>
        <dbReference type="Proteomes" id="UP000507245"/>
    </source>
</evidence>
<accession>A0A6J5Y825</accession>
<dbReference type="EMBL" id="CAEKKB010000008">
    <property type="protein sequence ID" value="CAB4320567.1"/>
    <property type="molecule type" value="Genomic_DNA"/>
</dbReference>
<reference evidence="4" key="1">
    <citation type="journal article" date="2020" name="Genome Biol.">
        <title>Gamete binning: chromosome-level and haplotype-resolved genome assembly enabled by high-throughput single-cell sequencing of gamete genomes.</title>
        <authorList>
            <person name="Campoy J.A."/>
            <person name="Sun H."/>
            <person name="Goel M."/>
            <person name="Jiao W.-B."/>
            <person name="Folz-Donahue K."/>
            <person name="Wang N."/>
            <person name="Rubio M."/>
            <person name="Liu C."/>
            <person name="Kukat C."/>
            <person name="Ruiz D."/>
            <person name="Huettel B."/>
            <person name="Schneeberger K."/>
        </authorList>
    </citation>
    <scope>NUCLEOTIDE SEQUENCE [LARGE SCALE GENOMIC DNA]</scope>
    <source>
        <strain evidence="4">cv. Rojo Pasion</strain>
    </source>
</reference>
<organism evidence="2 4">
    <name type="scientific">Prunus armeniaca</name>
    <name type="common">Apricot</name>
    <name type="synonym">Armeniaca vulgaris</name>
    <dbReference type="NCBI Taxonomy" id="36596"/>
    <lineage>
        <taxon>Eukaryota</taxon>
        <taxon>Viridiplantae</taxon>
        <taxon>Streptophyta</taxon>
        <taxon>Embryophyta</taxon>
        <taxon>Tracheophyta</taxon>
        <taxon>Spermatophyta</taxon>
        <taxon>Magnoliopsida</taxon>
        <taxon>eudicotyledons</taxon>
        <taxon>Gunneridae</taxon>
        <taxon>Pentapetalae</taxon>
        <taxon>rosids</taxon>
        <taxon>fabids</taxon>
        <taxon>Rosales</taxon>
        <taxon>Rosaceae</taxon>
        <taxon>Amygdaloideae</taxon>
        <taxon>Amygdaleae</taxon>
        <taxon>Prunus</taxon>
    </lineage>
</organism>
<reference evidence="2 3" key="2">
    <citation type="submission" date="2020-05" db="EMBL/GenBank/DDBJ databases">
        <authorList>
            <person name="Campoy J."/>
            <person name="Schneeberger K."/>
            <person name="Spophaly S."/>
        </authorList>
    </citation>
    <scope>NUCLEOTIDE SEQUENCE [LARGE SCALE GENOMIC DNA]</scope>
    <source>
        <strain evidence="2">PruArmRojPasFocal</strain>
    </source>
</reference>
<dbReference type="EMBL" id="CAEKDK010000008">
    <property type="protein sequence ID" value="CAB4290227.1"/>
    <property type="molecule type" value="Genomic_DNA"/>
</dbReference>
<dbReference type="AlphaFoldDB" id="A0A6J5Y825"/>
<dbReference type="OrthoDB" id="1166703at2759"/>
<name>A0A6J5Y825_PRUAR</name>
<dbReference type="Proteomes" id="UP000507222">
    <property type="component" value="Unassembled WGS sequence"/>
</dbReference>
<gene>
    <name evidence="1" type="ORF">CURHAP_LOCUS50149</name>
    <name evidence="2" type="ORF">ORAREDHAP_LOCUS49442</name>
</gene>